<gene>
    <name evidence="11" type="ORF">I8J30_19645</name>
</gene>
<keyword evidence="4 9" id="KW-0812">Transmembrane</keyword>
<evidence type="ECO:0000256" key="6">
    <source>
        <dbReference type="ARBA" id="ARBA00023136"/>
    </source>
</evidence>
<reference evidence="11 12" key="1">
    <citation type="submission" date="2021-04" db="EMBL/GenBank/DDBJ databases">
        <title>Paenibacillus sp. DLE-14 whole genome sequence.</title>
        <authorList>
            <person name="Ham Y.J."/>
        </authorList>
    </citation>
    <scope>NUCLEOTIDE SEQUENCE [LARGE SCALE GENOMIC DNA]</scope>
    <source>
        <strain evidence="11 12">DLE-14</strain>
    </source>
</reference>
<organism evidence="11 12">
    <name type="scientific">Paenibacillus lignilyticus</name>
    <dbReference type="NCBI Taxonomy" id="1172615"/>
    <lineage>
        <taxon>Bacteria</taxon>
        <taxon>Bacillati</taxon>
        <taxon>Bacillota</taxon>
        <taxon>Bacilli</taxon>
        <taxon>Bacillales</taxon>
        <taxon>Paenibacillaceae</taxon>
        <taxon>Paenibacillus</taxon>
    </lineage>
</organism>
<evidence type="ECO:0000259" key="10">
    <source>
        <dbReference type="Pfam" id="PF10099"/>
    </source>
</evidence>
<evidence type="ECO:0000313" key="12">
    <source>
        <dbReference type="Proteomes" id="UP000673394"/>
    </source>
</evidence>
<name>A0ABS5CGK3_9BACL</name>
<feature type="transmembrane region" description="Helical" evidence="9">
    <location>
        <begin position="107"/>
        <end position="128"/>
    </location>
</feature>
<keyword evidence="12" id="KW-1185">Reference proteome</keyword>
<dbReference type="PANTHER" id="PTHR37461:SF1">
    <property type="entry name" value="ANTI-SIGMA-K FACTOR RSKA"/>
    <property type="match status" value="1"/>
</dbReference>
<evidence type="ECO:0000256" key="7">
    <source>
        <dbReference type="ARBA" id="ARBA00029829"/>
    </source>
</evidence>
<dbReference type="Gene3D" id="1.10.10.1320">
    <property type="entry name" value="Anti-sigma factor, zinc-finger domain"/>
    <property type="match status" value="1"/>
</dbReference>
<dbReference type="InterPro" id="IPR041916">
    <property type="entry name" value="Anti_sigma_zinc_sf"/>
</dbReference>
<comment type="caution">
    <text evidence="11">The sequence shown here is derived from an EMBL/GenBank/DDBJ whole genome shotgun (WGS) entry which is preliminary data.</text>
</comment>
<evidence type="ECO:0000256" key="8">
    <source>
        <dbReference type="ARBA" id="ARBA00030803"/>
    </source>
</evidence>
<dbReference type="EMBL" id="JAGKSP010000008">
    <property type="protein sequence ID" value="MBP3964942.1"/>
    <property type="molecule type" value="Genomic_DNA"/>
</dbReference>
<evidence type="ECO:0000256" key="4">
    <source>
        <dbReference type="ARBA" id="ARBA00022692"/>
    </source>
</evidence>
<comment type="subcellular location">
    <subcellularLocation>
        <location evidence="2">Cell membrane</location>
    </subcellularLocation>
    <subcellularLocation>
        <location evidence="1">Membrane</location>
        <topology evidence="1">Single-pass membrane protein</topology>
    </subcellularLocation>
</comment>
<dbReference type="InterPro" id="IPR018764">
    <property type="entry name" value="RskA_C"/>
</dbReference>
<keyword evidence="6 9" id="KW-0472">Membrane</keyword>
<dbReference type="Pfam" id="PF10099">
    <property type="entry name" value="RskA_C"/>
    <property type="match status" value="1"/>
</dbReference>
<dbReference type="RefSeq" id="WP_210660982.1">
    <property type="nucleotide sequence ID" value="NZ_JAGKSP010000008.1"/>
</dbReference>
<evidence type="ECO:0000256" key="1">
    <source>
        <dbReference type="ARBA" id="ARBA00004167"/>
    </source>
</evidence>
<keyword evidence="5 9" id="KW-1133">Transmembrane helix</keyword>
<evidence type="ECO:0000256" key="3">
    <source>
        <dbReference type="ARBA" id="ARBA00022475"/>
    </source>
</evidence>
<dbReference type="PANTHER" id="PTHR37461">
    <property type="entry name" value="ANTI-SIGMA-K FACTOR RSKA"/>
    <property type="match status" value="1"/>
</dbReference>
<evidence type="ECO:0000256" key="2">
    <source>
        <dbReference type="ARBA" id="ARBA00004236"/>
    </source>
</evidence>
<feature type="domain" description="Anti-sigma K factor RskA C-terminal" evidence="10">
    <location>
        <begin position="116"/>
        <end position="257"/>
    </location>
</feature>
<keyword evidence="3" id="KW-1003">Cell membrane</keyword>
<evidence type="ECO:0000256" key="5">
    <source>
        <dbReference type="ARBA" id="ARBA00022989"/>
    </source>
</evidence>
<protein>
    <recommendedName>
        <fullName evidence="8">Regulator of SigK</fullName>
    </recommendedName>
    <alternativeName>
        <fullName evidence="7">Sigma-K anti-sigma factor RskA</fullName>
    </alternativeName>
</protein>
<evidence type="ECO:0000313" key="11">
    <source>
        <dbReference type="EMBL" id="MBP3964942.1"/>
    </source>
</evidence>
<evidence type="ECO:0000256" key="9">
    <source>
        <dbReference type="SAM" id="Phobius"/>
    </source>
</evidence>
<sequence length="265" mass="28790">MEKNDTLPASPCELCLEYVSGACNEEESLAFELHLPHCDACQKELLELRTAWDALPVDIEWIEPPRDLKQQVMDAALAVRPEDTLHDPAVHRAAEWRPRKPRARARLSKLLPGLLAASIAGIALLSVWNIQLRHEQQLAPLPVEQALRVSAAQISELVPLKAQGPLAGKSSGVACIVDNGQSRQFVVYLFGASATTGAEAYQVWLIKDGVRTSAGTFRVGQADRGIGLLAMPIASTKLEYDSIGITLEPDDQGDQPRGTKVFGSI</sequence>
<proteinExistence type="predicted"/>
<dbReference type="Proteomes" id="UP000673394">
    <property type="component" value="Unassembled WGS sequence"/>
</dbReference>
<accession>A0ABS5CGK3</accession>
<dbReference type="InterPro" id="IPR051474">
    <property type="entry name" value="Anti-sigma-K/W_factor"/>
</dbReference>